<dbReference type="Pfam" id="PF08530">
    <property type="entry name" value="PepX_C"/>
    <property type="match status" value="1"/>
</dbReference>
<organism evidence="3 4">
    <name type="scientific">Actinoallomurus iriomotensis</name>
    <dbReference type="NCBI Taxonomy" id="478107"/>
    <lineage>
        <taxon>Bacteria</taxon>
        <taxon>Bacillati</taxon>
        <taxon>Actinomycetota</taxon>
        <taxon>Actinomycetes</taxon>
        <taxon>Streptosporangiales</taxon>
        <taxon>Thermomonosporaceae</taxon>
        <taxon>Actinoallomurus</taxon>
    </lineage>
</organism>
<proteinExistence type="predicted"/>
<dbReference type="InterPro" id="IPR013736">
    <property type="entry name" value="Xaa-Pro_dipept_C"/>
</dbReference>
<dbReference type="GO" id="GO:0008239">
    <property type="term" value="F:dipeptidyl-peptidase activity"/>
    <property type="evidence" value="ECO:0007669"/>
    <property type="project" value="InterPro"/>
</dbReference>
<comment type="caution">
    <text evidence="3">The sequence shown here is derived from an EMBL/GenBank/DDBJ whole genome shotgun (WGS) entry which is preliminary data.</text>
</comment>
<dbReference type="RefSeq" id="WP_285635381.1">
    <property type="nucleotide sequence ID" value="NZ_BSTJ01000018.1"/>
</dbReference>
<dbReference type="InterPro" id="IPR008979">
    <property type="entry name" value="Galactose-bd-like_sf"/>
</dbReference>
<accession>A0A9W6RWK0</accession>
<reference evidence="3" key="1">
    <citation type="submission" date="2023-03" db="EMBL/GenBank/DDBJ databases">
        <title>Actinoallomurus iriomotensis NBRC 103681.</title>
        <authorList>
            <person name="Ichikawa N."/>
            <person name="Sato H."/>
            <person name="Tonouchi N."/>
        </authorList>
    </citation>
    <scope>NUCLEOTIDE SEQUENCE</scope>
    <source>
        <strain evidence="3">NBRC 103681</strain>
    </source>
</reference>
<sequence length="158" mass="16246">MRCAGVVVAGASGPPDAAVYARATTTDTESAAEIEDVSPDGTARPLTEGALLGSFRAVDAARSWTGGDGHDLMPYHPYTNTSARPVVPGAVTRYDIEIFPTFATIAEGPSLRVTLSTADVPHLLPDLAQIGRRVGGVYSVQRGGGAASALEVPLQPST</sequence>
<protein>
    <recommendedName>
        <fullName evidence="2">Xaa-Pro dipeptidyl-peptidase C-terminal domain-containing protein</fullName>
    </recommendedName>
</protein>
<name>A0A9W6RWK0_9ACTN</name>
<dbReference type="SUPFAM" id="SSF49785">
    <property type="entry name" value="Galactose-binding domain-like"/>
    <property type="match status" value="1"/>
</dbReference>
<dbReference type="EMBL" id="BSTJ01000018">
    <property type="protein sequence ID" value="GLY81220.1"/>
    <property type="molecule type" value="Genomic_DNA"/>
</dbReference>
<dbReference type="AlphaFoldDB" id="A0A9W6RWK0"/>
<dbReference type="Proteomes" id="UP001165135">
    <property type="component" value="Unassembled WGS sequence"/>
</dbReference>
<feature type="region of interest" description="Disordered" evidence="1">
    <location>
        <begin position="24"/>
        <end position="43"/>
    </location>
</feature>
<feature type="domain" description="Xaa-Pro dipeptidyl-peptidase C-terminal" evidence="2">
    <location>
        <begin position="12"/>
        <end position="127"/>
    </location>
</feature>
<evidence type="ECO:0000259" key="2">
    <source>
        <dbReference type="Pfam" id="PF08530"/>
    </source>
</evidence>
<gene>
    <name evidence="3" type="ORF">Airi01_094870</name>
</gene>
<evidence type="ECO:0000313" key="3">
    <source>
        <dbReference type="EMBL" id="GLY81220.1"/>
    </source>
</evidence>
<evidence type="ECO:0000256" key="1">
    <source>
        <dbReference type="SAM" id="MobiDB-lite"/>
    </source>
</evidence>
<dbReference type="Gene3D" id="2.60.120.260">
    <property type="entry name" value="Galactose-binding domain-like"/>
    <property type="match status" value="1"/>
</dbReference>
<evidence type="ECO:0000313" key="4">
    <source>
        <dbReference type="Proteomes" id="UP001165135"/>
    </source>
</evidence>